<keyword evidence="2" id="KW-0328">Glycosyltransferase</keyword>
<gene>
    <name evidence="6" type="ORF">SAMN02745131_03826</name>
</gene>
<name>A0A1M5FIH1_9BACT</name>
<dbReference type="RefSeq" id="WP_072836947.1">
    <property type="nucleotide sequence ID" value="NZ_FQUU01000023.1"/>
</dbReference>
<dbReference type="InterPro" id="IPR029044">
    <property type="entry name" value="Nucleotide-diphossugar_trans"/>
</dbReference>
<dbReference type="SUPFAM" id="SSF53448">
    <property type="entry name" value="Nucleotide-diphospho-sugar transferases"/>
    <property type="match status" value="1"/>
</dbReference>
<feature type="transmembrane region" description="Helical" evidence="4">
    <location>
        <begin position="279"/>
        <end position="300"/>
    </location>
</feature>
<dbReference type="Pfam" id="PF00535">
    <property type="entry name" value="Glycos_transf_2"/>
    <property type="match status" value="1"/>
</dbReference>
<dbReference type="STRING" id="1121884.SAMN02745131_03826"/>
<feature type="domain" description="Glycosyltransferase 2-like" evidence="5">
    <location>
        <begin position="42"/>
        <end position="204"/>
    </location>
</feature>
<proteinExistence type="inferred from homology"/>
<evidence type="ECO:0000256" key="3">
    <source>
        <dbReference type="ARBA" id="ARBA00022679"/>
    </source>
</evidence>
<keyword evidence="4" id="KW-1133">Transmembrane helix</keyword>
<dbReference type="PANTHER" id="PTHR43630">
    <property type="entry name" value="POLY-BETA-1,6-N-ACETYL-D-GLUCOSAMINE SYNTHASE"/>
    <property type="match status" value="1"/>
</dbReference>
<dbReference type="OrthoDB" id="9805625at2"/>
<comment type="similarity">
    <text evidence="1">Belongs to the glycosyltransferase 2 family.</text>
</comment>
<sequence>MLLWITIVFLLAYGVLLLFYKQAWEHADDYVMDGTGHQTFISVIIPARNEEKNIGSLLLSLQQQSYPKELFEIIVVDDYSSDNTASVVRSFELPNLHLSAPQLTNNNSSKKKAIEAGIRQAKGELIVTTDADCQLPENWLSTISSFYNDKKASFIAAPVKFSHNNSFLQIFQALDFMTLQGITAASVSSGFHNMCNGANLAYRKQSFKDVNGFDGIDQVASGDDMLLMYKIWKKDPRGVYYLKSREAIVSTQPMLSIRSFYNQRKRWASKTMVYKDYRILAVLAFIYLLNCLFIVLLITAAWHPVNALYALGFLIVKTLIEWPFVSSVARFYSEQPLMKYFPLFQPLHIIYTVVVGFSSQLGSYEWKGRRTK</sequence>
<keyword evidence="4" id="KW-0812">Transmembrane</keyword>
<dbReference type="Gene3D" id="3.90.550.10">
    <property type="entry name" value="Spore Coat Polysaccharide Biosynthesis Protein SpsA, Chain A"/>
    <property type="match status" value="1"/>
</dbReference>
<evidence type="ECO:0000259" key="5">
    <source>
        <dbReference type="Pfam" id="PF00535"/>
    </source>
</evidence>
<keyword evidence="3 6" id="KW-0808">Transferase</keyword>
<protein>
    <submittedName>
        <fullName evidence="6">Glycosyltransferase, catalytic subunit of cellulose synthase and poly-beta-1,6-N-acetylglucosamine synthase</fullName>
    </submittedName>
</protein>
<keyword evidence="4" id="KW-0472">Membrane</keyword>
<evidence type="ECO:0000256" key="1">
    <source>
        <dbReference type="ARBA" id="ARBA00006739"/>
    </source>
</evidence>
<feature type="transmembrane region" description="Helical" evidence="4">
    <location>
        <begin position="307"/>
        <end position="325"/>
    </location>
</feature>
<reference evidence="6 7" key="1">
    <citation type="submission" date="2016-11" db="EMBL/GenBank/DDBJ databases">
        <authorList>
            <person name="Jaros S."/>
            <person name="Januszkiewicz K."/>
            <person name="Wedrychowicz H."/>
        </authorList>
    </citation>
    <scope>NUCLEOTIDE SEQUENCE [LARGE SCALE GENOMIC DNA]</scope>
    <source>
        <strain evidence="6 7">DSM 18119</strain>
    </source>
</reference>
<dbReference type="InterPro" id="IPR001173">
    <property type="entry name" value="Glyco_trans_2-like"/>
</dbReference>
<evidence type="ECO:0000256" key="2">
    <source>
        <dbReference type="ARBA" id="ARBA00022676"/>
    </source>
</evidence>
<evidence type="ECO:0000313" key="7">
    <source>
        <dbReference type="Proteomes" id="UP000184048"/>
    </source>
</evidence>
<dbReference type="EMBL" id="FQUU01000023">
    <property type="protein sequence ID" value="SHF90941.1"/>
    <property type="molecule type" value="Genomic_DNA"/>
</dbReference>
<dbReference type="AlphaFoldDB" id="A0A1M5FIH1"/>
<organism evidence="6 7">
    <name type="scientific">Flavisolibacter ginsengisoli DSM 18119</name>
    <dbReference type="NCBI Taxonomy" id="1121884"/>
    <lineage>
        <taxon>Bacteria</taxon>
        <taxon>Pseudomonadati</taxon>
        <taxon>Bacteroidota</taxon>
        <taxon>Chitinophagia</taxon>
        <taxon>Chitinophagales</taxon>
        <taxon>Chitinophagaceae</taxon>
        <taxon>Flavisolibacter</taxon>
    </lineage>
</organism>
<keyword evidence="7" id="KW-1185">Reference proteome</keyword>
<dbReference type="GO" id="GO:0016757">
    <property type="term" value="F:glycosyltransferase activity"/>
    <property type="evidence" value="ECO:0007669"/>
    <property type="project" value="UniProtKB-KW"/>
</dbReference>
<evidence type="ECO:0000313" key="6">
    <source>
        <dbReference type="EMBL" id="SHF90941.1"/>
    </source>
</evidence>
<dbReference type="Proteomes" id="UP000184048">
    <property type="component" value="Unassembled WGS sequence"/>
</dbReference>
<accession>A0A1M5FIH1</accession>
<evidence type="ECO:0000256" key="4">
    <source>
        <dbReference type="SAM" id="Phobius"/>
    </source>
</evidence>
<dbReference type="PANTHER" id="PTHR43630:SF1">
    <property type="entry name" value="POLY-BETA-1,6-N-ACETYL-D-GLUCOSAMINE SYNTHASE"/>
    <property type="match status" value="1"/>
</dbReference>